<dbReference type="Pfam" id="PF03473">
    <property type="entry name" value="MOSC"/>
    <property type="match status" value="1"/>
</dbReference>
<proteinExistence type="predicted"/>
<evidence type="ECO:0000259" key="1">
    <source>
        <dbReference type="PROSITE" id="PS51340"/>
    </source>
</evidence>
<dbReference type="SUPFAM" id="SSF50800">
    <property type="entry name" value="PK beta-barrel domain-like"/>
    <property type="match status" value="1"/>
</dbReference>
<dbReference type="PROSITE" id="PS51340">
    <property type="entry name" value="MOSC"/>
    <property type="match status" value="1"/>
</dbReference>
<dbReference type="Proteomes" id="UP001206312">
    <property type="component" value="Unassembled WGS sequence"/>
</dbReference>
<dbReference type="InterPro" id="IPR005302">
    <property type="entry name" value="MoCF_Sase_C"/>
</dbReference>
<keyword evidence="3" id="KW-1185">Reference proteome</keyword>
<reference evidence="2 3" key="1">
    <citation type="submission" date="2022-06" db="EMBL/GenBank/DDBJ databases">
        <authorList>
            <person name="Xuan X."/>
        </authorList>
    </citation>
    <scope>NUCLEOTIDE SEQUENCE [LARGE SCALE GENOMIC DNA]</scope>
    <source>
        <strain evidence="2 3">2V75</strain>
    </source>
</reference>
<dbReference type="PANTHER" id="PTHR30212">
    <property type="entry name" value="PROTEIN YIIM"/>
    <property type="match status" value="1"/>
</dbReference>
<dbReference type="PANTHER" id="PTHR30212:SF2">
    <property type="entry name" value="PROTEIN YIIM"/>
    <property type="match status" value="1"/>
</dbReference>
<dbReference type="EMBL" id="JAMXIB010000009">
    <property type="protein sequence ID" value="MCO5725501.1"/>
    <property type="molecule type" value="Genomic_DNA"/>
</dbReference>
<dbReference type="InterPro" id="IPR011037">
    <property type="entry name" value="Pyrv_Knase-like_insert_dom_sf"/>
</dbReference>
<accession>A0ABT1AZY6</accession>
<dbReference type="RefSeq" id="WP_252741872.1">
    <property type="nucleotide sequence ID" value="NZ_JAMXIB010000009.1"/>
</dbReference>
<comment type="caution">
    <text evidence="2">The sequence shown here is derived from an EMBL/GenBank/DDBJ whole genome shotgun (WGS) entry which is preliminary data.</text>
</comment>
<name>A0ABT1AZY6_9FLAO</name>
<dbReference type="Gene3D" id="2.40.33.20">
    <property type="entry name" value="PK beta-barrel domain-like"/>
    <property type="match status" value="1"/>
</dbReference>
<dbReference type="InterPro" id="IPR052353">
    <property type="entry name" value="Benzoxazolinone_Detox_Enz"/>
</dbReference>
<gene>
    <name evidence="2" type="ORF">NG653_11580</name>
</gene>
<organism evidence="2 3">
    <name type="scientific">Robiginitalea marina</name>
    <dbReference type="NCBI Taxonomy" id="2954105"/>
    <lineage>
        <taxon>Bacteria</taxon>
        <taxon>Pseudomonadati</taxon>
        <taxon>Bacteroidota</taxon>
        <taxon>Flavobacteriia</taxon>
        <taxon>Flavobacteriales</taxon>
        <taxon>Flavobacteriaceae</taxon>
        <taxon>Robiginitalea</taxon>
    </lineage>
</organism>
<protein>
    <submittedName>
        <fullName evidence="2">MOSC domain-containing protein</fullName>
    </submittedName>
</protein>
<evidence type="ECO:0000313" key="3">
    <source>
        <dbReference type="Proteomes" id="UP001206312"/>
    </source>
</evidence>
<feature type="domain" description="MOSC" evidence="1">
    <location>
        <begin position="28"/>
        <end position="163"/>
    </location>
</feature>
<evidence type="ECO:0000313" key="2">
    <source>
        <dbReference type="EMBL" id="MCO5725501.1"/>
    </source>
</evidence>
<sequence>MKITSTNTAQPVEILWKGQNQVTGIYKAPRPEGIFLKLSGVEGDTIGNPKAHGGALKACYLFSHEQYPYWREQYPGLSWEYGMFGENLTVAGLDESRLWLGSIYRVGEALLRITTPREPCYKLGIRFADQGIIEKFHQRGYPGSYAQVLEAGAVRPGDAMELLEAPEQKISIAEFYRLLFFGPGDGELVSKALSHAWLPELKRQQLLKRG</sequence>